<protein>
    <recommendedName>
        <fullName evidence="10">PGG domain-containing protein</fullName>
    </recommendedName>
</protein>
<dbReference type="Pfam" id="PF13637">
    <property type="entry name" value="Ank_4"/>
    <property type="match status" value="1"/>
</dbReference>
<dbReference type="EMBL" id="JARBHA010000009">
    <property type="protein sequence ID" value="KAJ9692301.1"/>
    <property type="molecule type" value="Genomic_DNA"/>
</dbReference>
<keyword evidence="5 7" id="KW-0040">ANK repeat</keyword>
<sequence length="661" mass="73794">MESSLFKAIATNDKFTFFQLVQDKDHLSARTAKSGNTVLHLASRFGHHEMVSKIIKLDPRTTEACNRKGETPLHEACRHGHANVVMMLLETNPWVGCELNHEDQSAMFLACSNGQLEVVKLILNQPWLMEFEEDGSDLTCLHVAVSRGHTDVVRKILEVCPNFAPKTDKKGFSALHYACCGDNLEIAKMLLWLDPGLAMKFDNSGCTPLHLAAMNGKGAVLEEFLAIVPTSFQFLTSEGETVFHLIVRFNQYNAFVCLARVFGDTLLFQRPDRNGNTILHLAVSAGRHRLADYIINKTGVEINFRNSRGQTVLDILNQAGSTSKNKHLEDMIKKAGGKRSIELSSLMPLIGGTSPQPLSHDERPEDVHGEELKIPLDFGTHSESRFELPTEDKLGNHTTEHLPALDIEKNFGVDLLNHQVEEKSEIQDDNQSEPRMALTNRTTSSSSSLRRHKHLSQRHRRDLLELQYGRSTIILVAILIATVTFTAGISPPGGVYQEGPLKGKSTVGRTKAFKIFMISNNIALFSSLCIVLVLVSIIPFQRKPLVRLLVVAYKVMWVAVSFMATAYVAATWVIIPHDRGTKWTFELVLSLSIGTVVYLGVELVRHRLMKLKTRREKHTKSKGMKQIEEAGPAAGKRNNITQSSYSDVDSALFLGQEFHVY</sequence>
<dbReference type="PANTHER" id="PTHR24186:SF38">
    <property type="entry name" value="ANKYRIN REPEAT FAMILY PROTEIN"/>
    <property type="match status" value="1"/>
</dbReference>
<evidence type="ECO:0000256" key="8">
    <source>
        <dbReference type="SAM" id="MobiDB-lite"/>
    </source>
</evidence>
<feature type="repeat" description="ANK" evidence="7">
    <location>
        <begin position="68"/>
        <end position="90"/>
    </location>
</feature>
<dbReference type="SUPFAM" id="SSF48403">
    <property type="entry name" value="Ankyrin repeat"/>
    <property type="match status" value="1"/>
</dbReference>
<evidence type="ECO:0000256" key="6">
    <source>
        <dbReference type="ARBA" id="ARBA00023136"/>
    </source>
</evidence>
<evidence type="ECO:0000313" key="11">
    <source>
        <dbReference type="EMBL" id="KAJ9692301.1"/>
    </source>
</evidence>
<feature type="transmembrane region" description="Helical" evidence="9">
    <location>
        <begin position="522"/>
        <end position="540"/>
    </location>
</feature>
<dbReference type="AlphaFoldDB" id="A0AA38ZND8"/>
<feature type="transmembrane region" description="Helical" evidence="9">
    <location>
        <begin position="552"/>
        <end position="575"/>
    </location>
</feature>
<dbReference type="InterPro" id="IPR002110">
    <property type="entry name" value="Ankyrin_rpt"/>
</dbReference>
<feature type="region of interest" description="Disordered" evidence="8">
    <location>
        <begin position="422"/>
        <end position="454"/>
    </location>
</feature>
<evidence type="ECO:0000256" key="4">
    <source>
        <dbReference type="ARBA" id="ARBA00022989"/>
    </source>
</evidence>
<feature type="domain" description="PGG" evidence="10">
    <location>
        <begin position="467"/>
        <end position="573"/>
    </location>
</feature>
<dbReference type="SMART" id="SM00248">
    <property type="entry name" value="ANK"/>
    <property type="match status" value="8"/>
</dbReference>
<proteinExistence type="predicted"/>
<feature type="transmembrane region" description="Helical" evidence="9">
    <location>
        <begin position="468"/>
        <end position="489"/>
    </location>
</feature>
<evidence type="ECO:0000256" key="5">
    <source>
        <dbReference type="ARBA" id="ARBA00023043"/>
    </source>
</evidence>
<dbReference type="FunFam" id="1.25.40.20:FF:000976">
    <property type="entry name" value="Uncharacterized protein"/>
    <property type="match status" value="1"/>
</dbReference>
<keyword evidence="6 9" id="KW-0472">Membrane</keyword>
<reference evidence="11 12" key="1">
    <citation type="journal article" date="2023" name="BMC Biotechnol.">
        <title>Vitis rotundifolia cv Carlos genome sequencing.</title>
        <authorList>
            <person name="Huff M."/>
            <person name="Hulse-Kemp A."/>
            <person name="Scheffler B."/>
            <person name="Youngblood R."/>
            <person name="Simpson S."/>
            <person name="Babiker E."/>
            <person name="Staton M."/>
        </authorList>
    </citation>
    <scope>NUCLEOTIDE SEQUENCE [LARGE SCALE GENOMIC DNA]</scope>
    <source>
        <tissue evidence="11">Leaf</tissue>
    </source>
</reference>
<dbReference type="Gene3D" id="1.25.40.20">
    <property type="entry name" value="Ankyrin repeat-containing domain"/>
    <property type="match status" value="3"/>
</dbReference>
<comment type="caution">
    <text evidence="11">The sequence shown here is derived from an EMBL/GenBank/DDBJ whole genome shotgun (WGS) entry which is preliminary data.</text>
</comment>
<keyword evidence="4 9" id="KW-1133">Transmembrane helix</keyword>
<dbReference type="Pfam" id="PF13962">
    <property type="entry name" value="PGG"/>
    <property type="match status" value="1"/>
</dbReference>
<feature type="transmembrane region" description="Helical" evidence="9">
    <location>
        <begin position="587"/>
        <end position="605"/>
    </location>
</feature>
<evidence type="ECO:0000256" key="7">
    <source>
        <dbReference type="PROSITE-ProRule" id="PRU00023"/>
    </source>
</evidence>
<dbReference type="PANTHER" id="PTHR24186">
    <property type="entry name" value="PROTEIN PHOSPHATASE 1 REGULATORY SUBUNIT"/>
    <property type="match status" value="1"/>
</dbReference>
<feature type="compositionally biased region" description="Low complexity" evidence="8">
    <location>
        <begin position="438"/>
        <end position="448"/>
    </location>
</feature>
<dbReference type="InterPro" id="IPR026961">
    <property type="entry name" value="PGG_dom"/>
</dbReference>
<name>A0AA38ZND8_VITRO</name>
<dbReference type="Pfam" id="PF12796">
    <property type="entry name" value="Ank_2"/>
    <property type="match status" value="2"/>
</dbReference>
<evidence type="ECO:0000256" key="2">
    <source>
        <dbReference type="ARBA" id="ARBA00022692"/>
    </source>
</evidence>
<feature type="repeat" description="ANK" evidence="7">
    <location>
        <begin position="274"/>
        <end position="307"/>
    </location>
</feature>
<dbReference type="InterPro" id="IPR036770">
    <property type="entry name" value="Ankyrin_rpt-contain_sf"/>
</dbReference>
<gene>
    <name evidence="11" type="ORF">PVL29_011386</name>
</gene>
<dbReference type="PROSITE" id="PS50088">
    <property type="entry name" value="ANK_REPEAT"/>
    <property type="match status" value="2"/>
</dbReference>
<evidence type="ECO:0000313" key="12">
    <source>
        <dbReference type="Proteomes" id="UP001168098"/>
    </source>
</evidence>
<evidence type="ECO:0000256" key="3">
    <source>
        <dbReference type="ARBA" id="ARBA00022737"/>
    </source>
</evidence>
<evidence type="ECO:0000256" key="1">
    <source>
        <dbReference type="ARBA" id="ARBA00004141"/>
    </source>
</evidence>
<keyword evidence="12" id="KW-1185">Reference proteome</keyword>
<evidence type="ECO:0000259" key="10">
    <source>
        <dbReference type="Pfam" id="PF13962"/>
    </source>
</evidence>
<accession>A0AA38ZND8</accession>
<dbReference type="GO" id="GO:0005886">
    <property type="term" value="C:plasma membrane"/>
    <property type="evidence" value="ECO:0007669"/>
    <property type="project" value="TreeGrafter"/>
</dbReference>
<keyword evidence="3" id="KW-0677">Repeat</keyword>
<evidence type="ECO:0000256" key="9">
    <source>
        <dbReference type="SAM" id="Phobius"/>
    </source>
</evidence>
<dbReference type="Proteomes" id="UP001168098">
    <property type="component" value="Unassembled WGS sequence"/>
</dbReference>
<keyword evidence="2 9" id="KW-0812">Transmembrane</keyword>
<comment type="subcellular location">
    <subcellularLocation>
        <location evidence="1">Membrane</location>
        <topology evidence="1">Multi-pass membrane protein</topology>
    </subcellularLocation>
</comment>
<dbReference type="FunFam" id="1.25.40.20:FF:000781">
    <property type="entry name" value="Uncharacterized protein"/>
    <property type="match status" value="1"/>
</dbReference>
<organism evidence="11 12">
    <name type="scientific">Vitis rotundifolia</name>
    <name type="common">Muscadine grape</name>
    <dbReference type="NCBI Taxonomy" id="103349"/>
    <lineage>
        <taxon>Eukaryota</taxon>
        <taxon>Viridiplantae</taxon>
        <taxon>Streptophyta</taxon>
        <taxon>Embryophyta</taxon>
        <taxon>Tracheophyta</taxon>
        <taxon>Spermatophyta</taxon>
        <taxon>Magnoliopsida</taxon>
        <taxon>eudicotyledons</taxon>
        <taxon>Gunneridae</taxon>
        <taxon>Pentapetalae</taxon>
        <taxon>rosids</taxon>
        <taxon>Vitales</taxon>
        <taxon>Vitaceae</taxon>
        <taxon>Viteae</taxon>
        <taxon>Vitis</taxon>
    </lineage>
</organism>
<dbReference type="PROSITE" id="PS50297">
    <property type="entry name" value="ANK_REP_REGION"/>
    <property type="match status" value="1"/>
</dbReference>